<dbReference type="RefSeq" id="WP_005538638.1">
    <property type="nucleotide sequence ID" value="NZ_BAABDY010000007.1"/>
</dbReference>
<organism evidence="3 4">
    <name type="scientific">Haloarcula argentinensis</name>
    <dbReference type="NCBI Taxonomy" id="43776"/>
    <lineage>
        <taxon>Archaea</taxon>
        <taxon>Methanobacteriati</taxon>
        <taxon>Methanobacteriota</taxon>
        <taxon>Stenosarchaea group</taxon>
        <taxon>Halobacteria</taxon>
        <taxon>Halobacteriales</taxon>
        <taxon>Haloarculaceae</taxon>
        <taxon>Haloarcula</taxon>
    </lineage>
</organism>
<sequence length="307" mass="34586">MCIIDDGSESSNALPRAAFAVLNHQTRVDILLTLVAPWDESGINDYALSFSELREGVDSRHSGRFNYHLQRLTDDLLVQIDGCYEFTDLGWRIARALTDTTDASPPDESFTVDGTCYQCGGQSLSGRYSHEWVWIRCSACDDYVADIPFPADGFTDQDSSAVAAACDRIRRRYTRLVGERVCPECFGGLDREVSEVALGECTWIRFVFECAVCGYQTNPPLGRHLFDRSEVVAFYDRHGIDTEAEPYWTFGPAASDDYTTVISESPWRFRTVWPAPNAELMMVVDEEMTVTEVVERETTEHDVGYPD</sequence>
<dbReference type="InterPro" id="IPR055775">
    <property type="entry name" value="DUF7351"/>
</dbReference>
<evidence type="ECO:0008006" key="5">
    <source>
        <dbReference type="Google" id="ProtNLM"/>
    </source>
</evidence>
<protein>
    <recommendedName>
        <fullName evidence="5">ArsR family transcriptional regulator</fullName>
    </recommendedName>
</protein>
<dbReference type="Pfam" id="PF24042">
    <property type="entry name" value="DUF7351"/>
    <property type="match status" value="1"/>
</dbReference>
<dbReference type="EMBL" id="JAMQCP010000004">
    <property type="protein sequence ID" value="MDS0255728.1"/>
    <property type="molecule type" value="Genomic_DNA"/>
</dbReference>
<name>A0ABU2F684_HALAR</name>
<feature type="domain" description="DUF7351" evidence="2">
    <location>
        <begin position="113"/>
        <end position="290"/>
    </location>
</feature>
<dbReference type="InterPro" id="IPR055771">
    <property type="entry name" value="DUF7347"/>
</dbReference>
<reference evidence="3 4" key="1">
    <citation type="submission" date="2022-06" db="EMBL/GenBank/DDBJ databases">
        <title>Haloarcula sp. a new haloarchaeum isolate from saline soil.</title>
        <authorList>
            <person name="Strakova D."/>
            <person name="Galisteo C."/>
            <person name="Sanchez-Porro C."/>
            <person name="Ventosa A."/>
        </authorList>
    </citation>
    <scope>NUCLEOTIDE SEQUENCE [LARGE SCALE GENOMIC DNA]</scope>
    <source>
        <strain evidence="3 4">JCM 15760</strain>
    </source>
</reference>
<keyword evidence="4" id="KW-1185">Reference proteome</keyword>
<proteinExistence type="predicted"/>
<evidence type="ECO:0000313" key="3">
    <source>
        <dbReference type="EMBL" id="MDS0255728.1"/>
    </source>
</evidence>
<evidence type="ECO:0000313" key="4">
    <source>
        <dbReference type="Proteomes" id="UP001248536"/>
    </source>
</evidence>
<gene>
    <name evidence="3" type="ORF">NC662_18625</name>
</gene>
<dbReference type="Proteomes" id="UP001248536">
    <property type="component" value="Unassembled WGS sequence"/>
</dbReference>
<feature type="domain" description="DUF7347" evidence="1">
    <location>
        <begin position="15"/>
        <end position="97"/>
    </location>
</feature>
<evidence type="ECO:0000259" key="1">
    <source>
        <dbReference type="Pfam" id="PF24038"/>
    </source>
</evidence>
<comment type="caution">
    <text evidence="3">The sequence shown here is derived from an EMBL/GenBank/DDBJ whole genome shotgun (WGS) entry which is preliminary data.</text>
</comment>
<evidence type="ECO:0000259" key="2">
    <source>
        <dbReference type="Pfam" id="PF24042"/>
    </source>
</evidence>
<accession>A0ABU2F684</accession>
<dbReference type="Pfam" id="PF24038">
    <property type="entry name" value="DUF7347"/>
    <property type="match status" value="1"/>
</dbReference>